<evidence type="ECO:0000313" key="11">
    <source>
        <dbReference type="EMBL" id="TDT50743.1"/>
    </source>
</evidence>
<protein>
    <submittedName>
        <fullName evidence="11">RNA polymerase RpoN-/SigL-like sigma 54 subunit</fullName>
    </submittedName>
</protein>
<dbReference type="GO" id="GO:0006352">
    <property type="term" value="P:DNA-templated transcription initiation"/>
    <property type="evidence" value="ECO:0007669"/>
    <property type="project" value="InterPro"/>
</dbReference>
<dbReference type="PANTHER" id="PTHR32248">
    <property type="entry name" value="RNA POLYMERASE SIGMA-54 FACTOR"/>
    <property type="match status" value="1"/>
</dbReference>
<proteinExistence type="inferred from homology"/>
<evidence type="ECO:0000313" key="12">
    <source>
        <dbReference type="Proteomes" id="UP000295325"/>
    </source>
</evidence>
<keyword evidence="5" id="KW-0805">Transcription regulation</keyword>
<dbReference type="EMBL" id="SOAZ01000025">
    <property type="protein sequence ID" value="TDT50743.1"/>
    <property type="molecule type" value="Genomic_DNA"/>
</dbReference>
<gene>
    <name evidence="11" type="ORF">EDD71_12533</name>
</gene>
<dbReference type="Pfam" id="PF04963">
    <property type="entry name" value="Sigma54_CBD"/>
    <property type="match status" value="1"/>
</dbReference>
<evidence type="ECO:0000259" key="9">
    <source>
        <dbReference type="Pfam" id="PF04552"/>
    </source>
</evidence>
<dbReference type="InterPro" id="IPR007046">
    <property type="entry name" value="RNA_pol_sigma_54_core-bd"/>
</dbReference>
<dbReference type="GO" id="GO:0003677">
    <property type="term" value="F:DNA binding"/>
    <property type="evidence" value="ECO:0007669"/>
    <property type="project" value="UniProtKB-KW"/>
</dbReference>
<evidence type="ECO:0000256" key="3">
    <source>
        <dbReference type="ARBA" id="ARBA00022679"/>
    </source>
</evidence>
<dbReference type="GO" id="GO:0001216">
    <property type="term" value="F:DNA-binding transcription activator activity"/>
    <property type="evidence" value="ECO:0007669"/>
    <property type="project" value="InterPro"/>
</dbReference>
<dbReference type="AlphaFoldDB" id="A0A4R7KAN3"/>
<keyword evidence="7" id="KW-0238">DNA-binding</keyword>
<keyword evidence="6" id="KW-0731">Sigma factor</keyword>
<dbReference type="PIRSF" id="PIRSF000774">
    <property type="entry name" value="RpoN"/>
    <property type="match status" value="1"/>
</dbReference>
<dbReference type="Pfam" id="PF04552">
    <property type="entry name" value="Sigma54_DBD"/>
    <property type="match status" value="1"/>
</dbReference>
<dbReference type="NCBIfam" id="TIGR02395">
    <property type="entry name" value="rpoN_sigma"/>
    <property type="match status" value="1"/>
</dbReference>
<evidence type="ECO:0000256" key="2">
    <source>
        <dbReference type="ARBA" id="ARBA00022478"/>
    </source>
</evidence>
<dbReference type="PRINTS" id="PR00045">
    <property type="entry name" value="SIGMA54FCT"/>
</dbReference>
<evidence type="ECO:0000256" key="7">
    <source>
        <dbReference type="ARBA" id="ARBA00023125"/>
    </source>
</evidence>
<dbReference type="RefSeq" id="WP_133629010.1">
    <property type="nucleotide sequence ID" value="NZ_SOAZ01000025.1"/>
</dbReference>
<dbReference type="Gene3D" id="1.10.10.1330">
    <property type="entry name" value="RNA polymerase sigma-54 factor, core-binding domain"/>
    <property type="match status" value="1"/>
</dbReference>
<dbReference type="Pfam" id="PF00309">
    <property type="entry name" value="Sigma54_AID"/>
    <property type="match status" value="1"/>
</dbReference>
<dbReference type="OrthoDB" id="9814402at2"/>
<evidence type="ECO:0000256" key="8">
    <source>
        <dbReference type="ARBA" id="ARBA00023163"/>
    </source>
</evidence>
<organism evidence="11 12">
    <name type="scientific">Fonticella tunisiensis</name>
    <dbReference type="NCBI Taxonomy" id="1096341"/>
    <lineage>
        <taxon>Bacteria</taxon>
        <taxon>Bacillati</taxon>
        <taxon>Bacillota</taxon>
        <taxon>Clostridia</taxon>
        <taxon>Eubacteriales</taxon>
        <taxon>Clostridiaceae</taxon>
        <taxon>Fonticella</taxon>
    </lineage>
</organism>
<keyword evidence="12" id="KW-1185">Reference proteome</keyword>
<evidence type="ECO:0000256" key="4">
    <source>
        <dbReference type="ARBA" id="ARBA00022695"/>
    </source>
</evidence>
<accession>A0A4R7KAN3</accession>
<dbReference type="PROSITE" id="PS50044">
    <property type="entry name" value="SIGMA54_3"/>
    <property type="match status" value="1"/>
</dbReference>
<dbReference type="GO" id="GO:0000428">
    <property type="term" value="C:DNA-directed RNA polymerase complex"/>
    <property type="evidence" value="ECO:0007669"/>
    <property type="project" value="UniProtKB-KW"/>
</dbReference>
<comment type="caution">
    <text evidence="11">The sequence shown here is derived from an EMBL/GenBank/DDBJ whole genome shotgun (WGS) entry which is preliminary data.</text>
</comment>
<dbReference type="InterPro" id="IPR000394">
    <property type="entry name" value="RNA_pol_sigma_54"/>
</dbReference>
<feature type="domain" description="RNA polymerase sigma factor 54 DNA-binding" evidence="9">
    <location>
        <begin position="294"/>
        <end position="450"/>
    </location>
</feature>
<dbReference type="PROSITE" id="PS00718">
    <property type="entry name" value="SIGMA54_2"/>
    <property type="match status" value="1"/>
</dbReference>
<dbReference type="PANTHER" id="PTHR32248:SF4">
    <property type="entry name" value="RNA POLYMERASE SIGMA-54 FACTOR"/>
    <property type="match status" value="1"/>
</dbReference>
<feature type="domain" description="RNA polymerase sigma factor 54 core-binding" evidence="10">
    <location>
        <begin position="96"/>
        <end position="281"/>
    </location>
</feature>
<name>A0A4R7KAN3_9CLOT</name>
<sequence length="452" mass="52883">MKLDFNLNLQQQQKLIMTQELQLAVKILQLTSFELREYIQEQLIENPMLEAVEKENPEQENKNDDDKVEYLIDLYNDDRESYYQPDEDEEYVSPLNFVVREETLWEYLKEQLNLLVLDKELLKVGEYIIDNIDQNGYLTIDAENISEKFKITYQEAEKMINLIQTFEPAGIGARNISECLLIQVRNKGYSDKILENIILNMLEDVAEGRVVKIARENGITVEKASEYIDIIKKLEPKPGVAYSSDTVKYIVPDVIVEKIDNRYIVTVNEEYIPDLRINNLYKKIIKDKNSPEYKFIKERLDSALWLIKSIEQRTQTIKRVMEAIVEYQMDFFEKDEELKPLSLHQIAEATNLHESTVSRAIKGKYVQTPKGLFEIKRFFPRGMQSKSGEEIATIKIKGRIKEIIENEDKKKPYSDQQIADKLGSEGLKVSRRTVAKYREEMGIQSSSKRKSY</sequence>
<dbReference type="GO" id="GO:0016987">
    <property type="term" value="F:sigma factor activity"/>
    <property type="evidence" value="ECO:0007669"/>
    <property type="project" value="UniProtKB-KW"/>
</dbReference>
<evidence type="ECO:0000256" key="6">
    <source>
        <dbReference type="ARBA" id="ARBA00023082"/>
    </source>
</evidence>
<evidence type="ECO:0000259" key="10">
    <source>
        <dbReference type="Pfam" id="PF04963"/>
    </source>
</evidence>
<dbReference type="PROSITE" id="PS00717">
    <property type="entry name" value="SIGMA54_1"/>
    <property type="match status" value="1"/>
</dbReference>
<dbReference type="GO" id="GO:0016779">
    <property type="term" value="F:nucleotidyltransferase activity"/>
    <property type="evidence" value="ECO:0007669"/>
    <property type="project" value="UniProtKB-KW"/>
</dbReference>
<evidence type="ECO:0000256" key="1">
    <source>
        <dbReference type="ARBA" id="ARBA00008798"/>
    </source>
</evidence>
<keyword evidence="4" id="KW-0548">Nucleotidyltransferase</keyword>
<keyword evidence="3" id="KW-0808">Transferase</keyword>
<keyword evidence="8" id="KW-0804">Transcription</keyword>
<dbReference type="Gene3D" id="1.10.10.60">
    <property type="entry name" value="Homeodomain-like"/>
    <property type="match status" value="1"/>
</dbReference>
<dbReference type="InterPro" id="IPR038709">
    <property type="entry name" value="RpoN_core-bd_sf"/>
</dbReference>
<comment type="similarity">
    <text evidence="1">Belongs to the sigma-54 factor family.</text>
</comment>
<keyword evidence="2" id="KW-0240">DNA-directed RNA polymerase</keyword>
<reference evidence="11 12" key="1">
    <citation type="submission" date="2019-03" db="EMBL/GenBank/DDBJ databases">
        <title>Genomic Encyclopedia of Type Strains, Phase IV (KMG-IV): sequencing the most valuable type-strain genomes for metagenomic binning, comparative biology and taxonomic classification.</title>
        <authorList>
            <person name="Goeker M."/>
        </authorList>
    </citation>
    <scope>NUCLEOTIDE SEQUENCE [LARGE SCALE GENOMIC DNA]</scope>
    <source>
        <strain evidence="11 12">DSM 24455</strain>
    </source>
</reference>
<dbReference type="InterPro" id="IPR007634">
    <property type="entry name" value="RNA_pol_sigma_54_DNA-bd"/>
</dbReference>
<dbReference type="Proteomes" id="UP000295325">
    <property type="component" value="Unassembled WGS sequence"/>
</dbReference>
<evidence type="ECO:0000256" key="5">
    <source>
        <dbReference type="ARBA" id="ARBA00023015"/>
    </source>
</evidence>